<comment type="caution">
    <text evidence="18">The sequence shown here is derived from an EMBL/GenBank/DDBJ whole genome shotgun (WGS) entry which is preliminary data.</text>
</comment>
<dbReference type="PANTHER" id="PTHR13278">
    <property type="entry name" value="ZINC FINGER PROTEIN 830"/>
    <property type="match status" value="1"/>
</dbReference>
<evidence type="ECO:0000256" key="3">
    <source>
        <dbReference type="ARBA" id="ARBA00017358"/>
    </source>
</evidence>
<evidence type="ECO:0000256" key="14">
    <source>
        <dbReference type="ARBA" id="ARBA00030672"/>
    </source>
</evidence>
<evidence type="ECO:0000313" key="18">
    <source>
        <dbReference type="EMBL" id="CAL8108744.1"/>
    </source>
</evidence>
<dbReference type="InterPro" id="IPR036236">
    <property type="entry name" value="Znf_C2H2_sf"/>
</dbReference>
<dbReference type="Gene3D" id="3.30.160.60">
    <property type="entry name" value="Classic Zinc Finger"/>
    <property type="match status" value="1"/>
</dbReference>
<evidence type="ECO:0000256" key="12">
    <source>
        <dbReference type="ARBA" id="ARBA00023242"/>
    </source>
</evidence>
<dbReference type="PANTHER" id="PTHR13278:SF0">
    <property type="entry name" value="ZINC FINGER PROTEIN 830"/>
    <property type="match status" value="1"/>
</dbReference>
<evidence type="ECO:0000256" key="10">
    <source>
        <dbReference type="ARBA" id="ARBA00022833"/>
    </source>
</evidence>
<evidence type="ECO:0000313" key="19">
    <source>
        <dbReference type="Proteomes" id="UP001642540"/>
    </source>
</evidence>
<dbReference type="Proteomes" id="UP001642540">
    <property type="component" value="Unassembled WGS sequence"/>
</dbReference>
<evidence type="ECO:0000256" key="15">
    <source>
        <dbReference type="SAM" id="Coils"/>
    </source>
</evidence>
<evidence type="ECO:0000256" key="7">
    <source>
        <dbReference type="ARBA" id="ARBA00022723"/>
    </source>
</evidence>
<sequence length="259" mass="29629">MSTKIKLKPKKIDSPLAKYNSTGQLFCVLCNSQVKNEIFWTGHINGKQHRENVLALKQKPPAAGFKRPADPPARSSDHKPPPQKIQKQEPKEPPPTPVLIAEQDLAALRNEEDKKLFTQEPQNVEEEPDDVTPAPESKSLPAGFFDDPKEDAKARGVKFKDPQDEEWDKFVKEIATEDIKSNEIVGIEQEASAVDRELEQIEEQMVHWQRVIDLEKLAKNRSKQTKAKPMDVDQAEASDDDEDEDLDYTEELEWRNKKR</sequence>
<feature type="region of interest" description="Disordered" evidence="16">
    <location>
        <begin position="218"/>
        <end position="259"/>
    </location>
</feature>
<dbReference type="InterPro" id="IPR022755">
    <property type="entry name" value="Znf_C2H2_jaz"/>
</dbReference>
<feature type="region of interest" description="Disordered" evidence="16">
    <location>
        <begin position="53"/>
        <end position="161"/>
    </location>
</feature>
<dbReference type="InterPro" id="IPR059039">
    <property type="entry name" value="ZNF380_CC"/>
</dbReference>
<evidence type="ECO:0000256" key="5">
    <source>
        <dbReference type="ARBA" id="ARBA00022473"/>
    </source>
</evidence>
<evidence type="ECO:0000256" key="2">
    <source>
        <dbReference type="ARBA" id="ARBA00004324"/>
    </source>
</evidence>
<keyword evidence="7" id="KW-0479">Metal-binding</keyword>
<keyword evidence="11 15" id="KW-0175">Coiled coil</keyword>
<dbReference type="SMART" id="SM00451">
    <property type="entry name" value="ZnF_U1"/>
    <property type="match status" value="1"/>
</dbReference>
<accession>A0ABP1QNN8</accession>
<feature type="compositionally biased region" description="Acidic residues" evidence="16">
    <location>
        <begin position="233"/>
        <end position="251"/>
    </location>
</feature>
<keyword evidence="13" id="KW-0131">Cell cycle</keyword>
<evidence type="ECO:0000256" key="4">
    <source>
        <dbReference type="ARBA" id="ARBA00022454"/>
    </source>
</evidence>
<feature type="coiled-coil region" evidence="15">
    <location>
        <begin position="184"/>
        <end position="211"/>
    </location>
</feature>
<comment type="subcellular location">
    <subcellularLocation>
        <location evidence="1">Chromosome</location>
    </subcellularLocation>
    <subcellularLocation>
        <location evidence="2">Nucleus speckle</location>
    </subcellularLocation>
</comment>
<dbReference type="InterPro" id="IPR003604">
    <property type="entry name" value="Matrin/U1-like-C_Znf_C2H2"/>
</dbReference>
<feature type="compositionally biased region" description="Basic and acidic residues" evidence="16">
    <location>
        <begin position="146"/>
        <end position="161"/>
    </location>
</feature>
<gene>
    <name evidence="18" type="ORF">ODALV1_LOCUS13075</name>
</gene>
<evidence type="ECO:0000256" key="9">
    <source>
        <dbReference type="ARBA" id="ARBA00022776"/>
    </source>
</evidence>
<reference evidence="18 19" key="1">
    <citation type="submission" date="2024-08" db="EMBL/GenBank/DDBJ databases">
        <authorList>
            <person name="Cucini C."/>
            <person name="Frati F."/>
        </authorList>
    </citation>
    <scope>NUCLEOTIDE SEQUENCE [LARGE SCALE GENOMIC DNA]</scope>
</reference>
<evidence type="ECO:0000259" key="17">
    <source>
        <dbReference type="SMART" id="SM00451"/>
    </source>
</evidence>
<dbReference type="Pfam" id="PF23406">
    <property type="entry name" value="ZNF380_CC"/>
    <property type="match status" value="1"/>
</dbReference>
<dbReference type="SUPFAM" id="SSF57667">
    <property type="entry name" value="beta-beta-alpha zinc fingers"/>
    <property type="match status" value="1"/>
</dbReference>
<evidence type="ECO:0000256" key="6">
    <source>
        <dbReference type="ARBA" id="ARBA00022618"/>
    </source>
</evidence>
<proteinExistence type="predicted"/>
<keyword evidence="9" id="KW-0498">Mitosis</keyword>
<organism evidence="18 19">
    <name type="scientific">Orchesella dallaii</name>
    <dbReference type="NCBI Taxonomy" id="48710"/>
    <lineage>
        <taxon>Eukaryota</taxon>
        <taxon>Metazoa</taxon>
        <taxon>Ecdysozoa</taxon>
        <taxon>Arthropoda</taxon>
        <taxon>Hexapoda</taxon>
        <taxon>Collembola</taxon>
        <taxon>Entomobryomorpha</taxon>
        <taxon>Entomobryoidea</taxon>
        <taxon>Orchesellidae</taxon>
        <taxon>Orchesellinae</taxon>
        <taxon>Orchesella</taxon>
    </lineage>
</organism>
<dbReference type="Pfam" id="PF12171">
    <property type="entry name" value="zf-C2H2_jaz"/>
    <property type="match status" value="1"/>
</dbReference>
<evidence type="ECO:0000256" key="11">
    <source>
        <dbReference type="ARBA" id="ARBA00023054"/>
    </source>
</evidence>
<dbReference type="InterPro" id="IPR040050">
    <property type="entry name" value="ZNF830-like"/>
</dbReference>
<evidence type="ECO:0000256" key="1">
    <source>
        <dbReference type="ARBA" id="ARBA00004286"/>
    </source>
</evidence>
<keyword evidence="4" id="KW-0158">Chromosome</keyword>
<protein>
    <recommendedName>
        <fullName evidence="3">Zinc finger protein 830</fullName>
    </recommendedName>
    <alternativeName>
        <fullName evidence="14">Coiled-coil domain-containing protein 16</fullName>
    </alternativeName>
</protein>
<dbReference type="EMBL" id="CAXLJM020000040">
    <property type="protein sequence ID" value="CAL8108744.1"/>
    <property type="molecule type" value="Genomic_DNA"/>
</dbReference>
<evidence type="ECO:0000256" key="8">
    <source>
        <dbReference type="ARBA" id="ARBA00022771"/>
    </source>
</evidence>
<keyword evidence="19" id="KW-1185">Reference proteome</keyword>
<evidence type="ECO:0000256" key="16">
    <source>
        <dbReference type="SAM" id="MobiDB-lite"/>
    </source>
</evidence>
<keyword evidence="12" id="KW-0539">Nucleus</keyword>
<feature type="domain" description="U1-type" evidence="17">
    <location>
        <begin position="22"/>
        <end position="56"/>
    </location>
</feature>
<keyword evidence="5" id="KW-0217">Developmental protein</keyword>
<keyword evidence="6" id="KW-0132">Cell division</keyword>
<evidence type="ECO:0000256" key="13">
    <source>
        <dbReference type="ARBA" id="ARBA00023306"/>
    </source>
</evidence>
<feature type="compositionally biased region" description="Basic and acidic residues" evidence="16">
    <location>
        <begin position="75"/>
        <end position="92"/>
    </location>
</feature>
<keyword evidence="8" id="KW-0863">Zinc-finger</keyword>
<name>A0ABP1QNN8_9HEXA</name>
<keyword evidence="10" id="KW-0862">Zinc</keyword>